<name>A0A915JLG0_ROMCU</name>
<evidence type="ECO:0000313" key="3">
    <source>
        <dbReference type="WBParaSite" id="nRc.2.0.1.t27015-RA"/>
    </source>
</evidence>
<evidence type="ECO:0000313" key="2">
    <source>
        <dbReference type="Proteomes" id="UP000887565"/>
    </source>
</evidence>
<feature type="compositionally biased region" description="Pro residues" evidence="1">
    <location>
        <begin position="76"/>
        <end position="88"/>
    </location>
</feature>
<dbReference type="Proteomes" id="UP000887565">
    <property type="component" value="Unplaced"/>
</dbReference>
<keyword evidence="2" id="KW-1185">Reference proteome</keyword>
<organism evidence="2 3">
    <name type="scientific">Romanomermis culicivorax</name>
    <name type="common">Nematode worm</name>
    <dbReference type="NCBI Taxonomy" id="13658"/>
    <lineage>
        <taxon>Eukaryota</taxon>
        <taxon>Metazoa</taxon>
        <taxon>Ecdysozoa</taxon>
        <taxon>Nematoda</taxon>
        <taxon>Enoplea</taxon>
        <taxon>Dorylaimia</taxon>
        <taxon>Mermithida</taxon>
        <taxon>Mermithoidea</taxon>
        <taxon>Mermithidae</taxon>
        <taxon>Romanomermis</taxon>
    </lineage>
</organism>
<evidence type="ECO:0000256" key="1">
    <source>
        <dbReference type="SAM" id="MobiDB-lite"/>
    </source>
</evidence>
<dbReference type="WBParaSite" id="nRc.2.0.1.t27015-RA">
    <property type="protein sequence ID" value="nRc.2.0.1.t27015-RA"/>
    <property type="gene ID" value="nRc.2.0.1.g27015"/>
</dbReference>
<sequence>MFEEHEPKCHREEGLCKNKRKIVHLKTIDFAATGNPHEIGGLARQIVSKKERMLKQQINGSYQIAPSLHEPREDPNPNPKKLPDPPTSRPRGPVRDARKNSLSYLHNAMDGYRSSPLTRLSREIANETQPLYSSGQRLDNASNKLQAAVTTPIC</sequence>
<reference evidence="3" key="1">
    <citation type="submission" date="2022-11" db="UniProtKB">
        <authorList>
            <consortium name="WormBaseParasite"/>
        </authorList>
    </citation>
    <scope>IDENTIFICATION</scope>
</reference>
<feature type="region of interest" description="Disordered" evidence="1">
    <location>
        <begin position="60"/>
        <end position="102"/>
    </location>
</feature>
<accession>A0A915JLG0</accession>
<protein>
    <submittedName>
        <fullName evidence="3">Uncharacterized protein</fullName>
    </submittedName>
</protein>
<dbReference type="AlphaFoldDB" id="A0A915JLG0"/>
<proteinExistence type="predicted"/>